<evidence type="ECO:0000313" key="2">
    <source>
        <dbReference type="Proteomes" id="UP000534783"/>
    </source>
</evidence>
<dbReference type="InterPro" id="IPR010727">
    <property type="entry name" value="DUF1302"/>
</dbReference>
<accession>A0A7X6DQS6</accession>
<protein>
    <submittedName>
        <fullName evidence="1">DUF1302 domain-containing protein</fullName>
    </submittedName>
</protein>
<dbReference type="EMBL" id="VTOW01000002">
    <property type="protein sequence ID" value="NKE71612.1"/>
    <property type="molecule type" value="Genomic_DNA"/>
</dbReference>
<evidence type="ECO:0000313" key="1">
    <source>
        <dbReference type="EMBL" id="NKE71612.1"/>
    </source>
</evidence>
<comment type="caution">
    <text evidence="1">The sequence shown here is derived from an EMBL/GenBank/DDBJ whole genome shotgun (WGS) entry which is preliminary data.</text>
</comment>
<dbReference type="Pfam" id="PF06980">
    <property type="entry name" value="DUF1302"/>
    <property type="match status" value="1"/>
</dbReference>
<dbReference type="RefSeq" id="WP_168060405.1">
    <property type="nucleotide sequence ID" value="NZ_VTOW01000002.1"/>
</dbReference>
<sequence length="457" mass="53174">MMIANTFAQESFTFHGQLKNETAYRYVNPASFTKILNLARLEARYTPSSSVQLTALVRSYYDAVYDFQEVDNVVPRKNPRTILSEDLTAEEIKALRIGNLRKIEVEQKETELREFYLDLFFPRFDLRIGKQIVRWGVVEGSRVIDEINPLDFQEFILREIQDRYIPLWMVKADFYFDPNTVEILWIPDLEFHKPASVGSEWEQFQVLEGLETPPQNLKNSEWAIKVMRQIGGWDTSLSYFYTWDDFPSAFRTVFGLGEFGVSPEVAFNPRHTRLRIVGTTFSKGIESLVFNGEAAFVHGKMFGTRFGRFNPDTGQPDNPEALTLTLGEIQRDYWKYALSVDWRVFGADLSLQVQQQYILGYQSEIIQDRIDTVWGLFIRKELFYGRLLLEMLTIYFVNDRELLIRPKATYQLNDAFKVAVGADIFHGEIGGPLPGEFNFVGFFKNNDRVYLELTYSF</sequence>
<proteinExistence type="predicted"/>
<organism evidence="1 2">
    <name type="scientific">Candidatus Manganitrophus noduliformans</name>
    <dbReference type="NCBI Taxonomy" id="2606439"/>
    <lineage>
        <taxon>Bacteria</taxon>
        <taxon>Pseudomonadati</taxon>
        <taxon>Nitrospirota</taxon>
        <taxon>Nitrospiria</taxon>
        <taxon>Candidatus Troglogloeales</taxon>
        <taxon>Candidatus Manganitrophaceae</taxon>
        <taxon>Candidatus Manganitrophus</taxon>
    </lineage>
</organism>
<keyword evidence="2" id="KW-1185">Reference proteome</keyword>
<gene>
    <name evidence="1" type="ORF">MNODULE_12760</name>
</gene>
<name>A0A7X6DQS6_9BACT</name>
<dbReference type="AlphaFoldDB" id="A0A7X6DQS6"/>
<reference evidence="1 2" key="1">
    <citation type="journal article" date="2020" name="Nature">
        <title>Bacterial chemolithoautotrophy via manganese oxidation.</title>
        <authorList>
            <person name="Yu H."/>
            <person name="Leadbetter J.R."/>
        </authorList>
    </citation>
    <scope>NUCLEOTIDE SEQUENCE [LARGE SCALE GENOMIC DNA]</scope>
    <source>
        <strain evidence="1 2">Mn-1</strain>
    </source>
</reference>
<dbReference type="Proteomes" id="UP000534783">
    <property type="component" value="Unassembled WGS sequence"/>
</dbReference>